<protein>
    <submittedName>
        <fullName evidence="2">Uncharacterized protein</fullName>
    </submittedName>
</protein>
<keyword evidence="3" id="KW-1185">Reference proteome</keyword>
<gene>
    <name evidence="2" type="ORF">QTG54_013018</name>
</gene>
<evidence type="ECO:0000313" key="2">
    <source>
        <dbReference type="EMBL" id="KAK1736418.1"/>
    </source>
</evidence>
<evidence type="ECO:0000313" key="3">
    <source>
        <dbReference type="Proteomes" id="UP001224775"/>
    </source>
</evidence>
<accession>A0AAD8XZ76</accession>
<comment type="caution">
    <text evidence="2">The sequence shown here is derived from an EMBL/GenBank/DDBJ whole genome shotgun (WGS) entry which is preliminary data.</text>
</comment>
<dbReference type="AlphaFoldDB" id="A0AAD8XZ76"/>
<proteinExistence type="predicted"/>
<dbReference type="Proteomes" id="UP001224775">
    <property type="component" value="Unassembled WGS sequence"/>
</dbReference>
<feature type="compositionally biased region" description="Low complexity" evidence="1">
    <location>
        <begin position="12"/>
        <end position="24"/>
    </location>
</feature>
<dbReference type="EMBL" id="JATAAI010000029">
    <property type="protein sequence ID" value="KAK1736418.1"/>
    <property type="molecule type" value="Genomic_DNA"/>
</dbReference>
<evidence type="ECO:0000256" key="1">
    <source>
        <dbReference type="SAM" id="MobiDB-lite"/>
    </source>
</evidence>
<sequence>MQEESTSKTHQSYRSTPSTASSSNLSKSYLTLKQIEFPLFHQMIRSQVHKAIQPLNRRVITSLPAQSVLWDSEKLLKQDEEARKKAQYFFSHGVPNKAECKLLATLLQKHNTEIKSFPYLFFYEWSPSNMMGRGDAVFASGKGGLVVVEAKAKHATKHVTKQSLFYRQRLLEEYPHSSVSAAILTHRGFAWTQKESEQAENPVQLTSVLLPCGRRGIENLHT</sequence>
<name>A0AAD8XZ76_9STRA</name>
<reference evidence="2" key="1">
    <citation type="submission" date="2023-06" db="EMBL/GenBank/DDBJ databases">
        <title>Survivors Of The Sea: Transcriptome response of Skeletonema marinoi to long-term dormancy.</title>
        <authorList>
            <person name="Pinder M.I.M."/>
            <person name="Kourtchenko O."/>
            <person name="Robertson E.K."/>
            <person name="Larsson T."/>
            <person name="Maumus F."/>
            <person name="Osuna-Cruz C.M."/>
            <person name="Vancaester E."/>
            <person name="Stenow R."/>
            <person name="Vandepoele K."/>
            <person name="Ploug H."/>
            <person name="Bruchert V."/>
            <person name="Godhe A."/>
            <person name="Topel M."/>
        </authorList>
    </citation>
    <scope>NUCLEOTIDE SEQUENCE</scope>
    <source>
        <strain evidence="2">R05AC</strain>
    </source>
</reference>
<organism evidence="2 3">
    <name type="scientific">Skeletonema marinoi</name>
    <dbReference type="NCBI Taxonomy" id="267567"/>
    <lineage>
        <taxon>Eukaryota</taxon>
        <taxon>Sar</taxon>
        <taxon>Stramenopiles</taxon>
        <taxon>Ochrophyta</taxon>
        <taxon>Bacillariophyta</taxon>
        <taxon>Coscinodiscophyceae</taxon>
        <taxon>Thalassiosirophycidae</taxon>
        <taxon>Thalassiosirales</taxon>
        <taxon>Skeletonemataceae</taxon>
        <taxon>Skeletonema</taxon>
        <taxon>Skeletonema marinoi-dohrnii complex</taxon>
    </lineage>
</organism>
<feature type="region of interest" description="Disordered" evidence="1">
    <location>
        <begin position="1"/>
        <end position="24"/>
    </location>
</feature>